<dbReference type="SUPFAM" id="SSF53335">
    <property type="entry name" value="S-adenosyl-L-methionine-dependent methyltransferases"/>
    <property type="match status" value="1"/>
</dbReference>
<name>A0A0S4SCV9_CAMHY</name>
<dbReference type="EMBL" id="FAVB01000002">
    <property type="protein sequence ID" value="CUU76766.1"/>
    <property type="molecule type" value="Genomic_DNA"/>
</dbReference>
<dbReference type="GO" id="GO:0016787">
    <property type="term" value="F:hydrolase activity"/>
    <property type="evidence" value="ECO:0007669"/>
    <property type="project" value="UniProtKB-KW"/>
</dbReference>
<evidence type="ECO:0000256" key="5">
    <source>
        <dbReference type="ARBA" id="ARBA00022691"/>
    </source>
</evidence>
<gene>
    <name evidence="9" type="primary">bcgIA</name>
    <name evidence="9" type="ORF">ERS686654_00796</name>
</gene>
<evidence type="ECO:0000256" key="1">
    <source>
        <dbReference type="ARBA" id="ARBA00006594"/>
    </source>
</evidence>
<evidence type="ECO:0000256" key="2">
    <source>
        <dbReference type="ARBA" id="ARBA00011900"/>
    </source>
</evidence>
<keyword evidence="3" id="KW-0489">Methyltransferase</keyword>
<evidence type="ECO:0000259" key="8">
    <source>
        <dbReference type="Pfam" id="PF02384"/>
    </source>
</evidence>
<dbReference type="GO" id="GO:0032259">
    <property type="term" value="P:methylation"/>
    <property type="evidence" value="ECO:0007669"/>
    <property type="project" value="UniProtKB-KW"/>
</dbReference>
<evidence type="ECO:0000313" key="9">
    <source>
        <dbReference type="EMBL" id="CUU76766.1"/>
    </source>
</evidence>
<dbReference type="Proteomes" id="UP000052237">
    <property type="component" value="Unassembled WGS sequence"/>
</dbReference>
<sequence>MCAEDKVRDKARELLNFYDEQNAISGVGQQTTFNNLDKNYWKGNPNKPDGWYLPNDTTYPAIVLECANSKTDLIKKDEQIKKYIEIAKQKYKNVVGISYNGFDVAVYKDEKLYSLTTELFDKNYYLNLFNNISIDKVAIYNFTKSINDNLHGNFGINNLKHRMIFTACALVADKNGADLKSLKNRDFETLRNEIIKTLEKSYSAEIARNIKLNIIKEQFNIINFNYTENQKAINDFIDDVAKISGFIKSSEWSGEDVMGIFFNEFTRYKGKSEVGQVFTPDHITSLIYRITATSYKDKVLDATCGSGAFLVKAMNNMINEIGGENVKDKLAQIQNEKLFGVEFDKELFALSCANMIIHKDGKTNITHGDARSNEICEWIKQKEITRVLMNPPYEEKFGCCLIVENVLNNVSDGAICAFILPSNKLVVKKNLATKWLKKHSLLKIIKLPPELFRANKGHSDTSIFIFKAHEPQNNKPIFACYIEKDGLETIKNQGRQDSKGIWKQTLEDYWVDVIYKQSGDDSCQWISPNDNLCYAEPQPEFEISEKDFKKVVLDYLLFENGIDKKDFENTMLESLLYDSDIKQDNENFTFTFKAKKDDK</sequence>
<dbReference type="GO" id="GO:0003677">
    <property type="term" value="F:DNA binding"/>
    <property type="evidence" value="ECO:0007669"/>
    <property type="project" value="InterPro"/>
</dbReference>
<reference evidence="9 10" key="1">
    <citation type="submission" date="2015-11" db="EMBL/GenBank/DDBJ databases">
        <authorList>
            <consortium name="Pathogen Informatics"/>
        </authorList>
    </citation>
    <scope>NUCLEOTIDE SEQUENCE [LARGE SCALE GENOMIC DNA]</scope>
    <source>
        <strain evidence="9 10">006A-0059</strain>
    </source>
</reference>
<dbReference type="GO" id="GO:0009007">
    <property type="term" value="F:site-specific DNA-methyltransferase (adenine-specific) activity"/>
    <property type="evidence" value="ECO:0007669"/>
    <property type="project" value="UniProtKB-EC"/>
</dbReference>
<dbReference type="GO" id="GO:0008170">
    <property type="term" value="F:N-methyltransferase activity"/>
    <property type="evidence" value="ECO:0007669"/>
    <property type="project" value="InterPro"/>
</dbReference>
<evidence type="ECO:0000256" key="4">
    <source>
        <dbReference type="ARBA" id="ARBA00022679"/>
    </source>
</evidence>
<dbReference type="EC" id="2.1.1.72" evidence="2"/>
<dbReference type="RefSeq" id="WP_059426254.1">
    <property type="nucleotide sequence ID" value="NZ_FAVB01000002.1"/>
</dbReference>
<comment type="caution">
    <text evidence="9">The sequence shown here is derived from an EMBL/GenBank/DDBJ whole genome shotgun (WGS) entry which is preliminary data.</text>
</comment>
<dbReference type="PANTHER" id="PTHR42933:SF1">
    <property type="entry name" value="SITE-SPECIFIC DNA-METHYLTRANSFERASE (ADENINE-SPECIFIC)"/>
    <property type="match status" value="1"/>
</dbReference>
<dbReference type="Pfam" id="PF02384">
    <property type="entry name" value="N6_Mtase"/>
    <property type="match status" value="1"/>
</dbReference>
<dbReference type="PANTHER" id="PTHR42933">
    <property type="entry name" value="SLR6095 PROTEIN"/>
    <property type="match status" value="1"/>
</dbReference>
<evidence type="ECO:0000256" key="6">
    <source>
        <dbReference type="ARBA" id="ARBA00022747"/>
    </source>
</evidence>
<dbReference type="PRINTS" id="PR00507">
    <property type="entry name" value="N12N6MTFRASE"/>
</dbReference>
<protein>
    <recommendedName>
        <fullName evidence="2">site-specific DNA-methyltransferase (adenine-specific)</fullName>
        <ecNumber evidence="2">2.1.1.72</ecNumber>
    </recommendedName>
</protein>
<dbReference type="Gene3D" id="3.40.50.150">
    <property type="entry name" value="Vaccinia Virus protein VP39"/>
    <property type="match status" value="1"/>
</dbReference>
<feature type="domain" description="DNA methylase adenine-specific" evidence="8">
    <location>
        <begin position="260"/>
        <end position="397"/>
    </location>
</feature>
<dbReference type="GO" id="GO:0009307">
    <property type="term" value="P:DNA restriction-modification system"/>
    <property type="evidence" value="ECO:0007669"/>
    <property type="project" value="UniProtKB-KW"/>
</dbReference>
<accession>A0A0S4SCV9</accession>
<keyword evidence="4" id="KW-0808">Transferase</keyword>
<keyword evidence="5" id="KW-0949">S-adenosyl-L-methionine</keyword>
<dbReference type="InterPro" id="IPR029063">
    <property type="entry name" value="SAM-dependent_MTases_sf"/>
</dbReference>
<organism evidence="9 10">
    <name type="scientific">Campylobacter hyointestinalis subsp. hyointestinalis</name>
    <dbReference type="NCBI Taxonomy" id="91352"/>
    <lineage>
        <taxon>Bacteria</taxon>
        <taxon>Pseudomonadati</taxon>
        <taxon>Campylobacterota</taxon>
        <taxon>Epsilonproteobacteria</taxon>
        <taxon>Campylobacterales</taxon>
        <taxon>Campylobacteraceae</taxon>
        <taxon>Campylobacter</taxon>
    </lineage>
</organism>
<keyword evidence="6" id="KW-0680">Restriction system</keyword>
<keyword evidence="9" id="KW-0378">Hydrolase</keyword>
<keyword evidence="10" id="KW-1185">Reference proteome</keyword>
<comment type="similarity">
    <text evidence="1">Belongs to the N(4)/N(6)-methyltransferase family.</text>
</comment>
<proteinExistence type="inferred from homology"/>
<dbReference type="AlphaFoldDB" id="A0A0S4SCV9"/>
<dbReference type="InterPro" id="IPR003356">
    <property type="entry name" value="DNA_methylase_A-5"/>
</dbReference>
<evidence type="ECO:0000256" key="7">
    <source>
        <dbReference type="ARBA" id="ARBA00047942"/>
    </source>
</evidence>
<comment type="catalytic activity">
    <reaction evidence="7">
        <text>a 2'-deoxyadenosine in DNA + S-adenosyl-L-methionine = an N(6)-methyl-2'-deoxyadenosine in DNA + S-adenosyl-L-homocysteine + H(+)</text>
        <dbReference type="Rhea" id="RHEA:15197"/>
        <dbReference type="Rhea" id="RHEA-COMP:12418"/>
        <dbReference type="Rhea" id="RHEA-COMP:12419"/>
        <dbReference type="ChEBI" id="CHEBI:15378"/>
        <dbReference type="ChEBI" id="CHEBI:57856"/>
        <dbReference type="ChEBI" id="CHEBI:59789"/>
        <dbReference type="ChEBI" id="CHEBI:90615"/>
        <dbReference type="ChEBI" id="CHEBI:90616"/>
        <dbReference type="EC" id="2.1.1.72"/>
    </reaction>
</comment>
<evidence type="ECO:0000313" key="10">
    <source>
        <dbReference type="Proteomes" id="UP000052237"/>
    </source>
</evidence>
<evidence type="ECO:0000256" key="3">
    <source>
        <dbReference type="ARBA" id="ARBA00022603"/>
    </source>
</evidence>
<dbReference type="InterPro" id="IPR051537">
    <property type="entry name" value="DNA_Adenine_Mtase"/>
</dbReference>